<reference evidence="1 2" key="1">
    <citation type="submission" date="2024-09" db="EMBL/GenBank/DDBJ databases">
        <title>Paenibacillus zeirhizospherea sp. nov., isolated from surface of the maize (Zea mays) roots in a horticulture field, Hungary.</title>
        <authorList>
            <person name="Marton D."/>
            <person name="Farkas M."/>
            <person name="Bedics A."/>
            <person name="Toth E."/>
            <person name="Tancsics A."/>
            <person name="Boka K."/>
            <person name="Maroti G."/>
            <person name="Kriszt B."/>
            <person name="Cserhati M."/>
        </authorList>
    </citation>
    <scope>NUCLEOTIDE SEQUENCE [LARGE SCALE GENOMIC DNA]</scope>
    <source>
        <strain evidence="1 2">KCTC 33519</strain>
    </source>
</reference>
<evidence type="ECO:0000313" key="1">
    <source>
        <dbReference type="EMBL" id="MFB5268186.1"/>
    </source>
</evidence>
<keyword evidence="2" id="KW-1185">Reference proteome</keyword>
<evidence type="ECO:0000313" key="2">
    <source>
        <dbReference type="Proteomes" id="UP001580346"/>
    </source>
</evidence>
<organism evidence="1 2">
    <name type="scientific">Paenibacillus enshidis</name>
    <dbReference type="NCBI Taxonomy" id="1458439"/>
    <lineage>
        <taxon>Bacteria</taxon>
        <taxon>Bacillati</taxon>
        <taxon>Bacillota</taxon>
        <taxon>Bacilli</taxon>
        <taxon>Bacillales</taxon>
        <taxon>Paenibacillaceae</taxon>
        <taxon>Paenibacillus</taxon>
    </lineage>
</organism>
<comment type="caution">
    <text evidence="1">The sequence shown here is derived from an EMBL/GenBank/DDBJ whole genome shotgun (WGS) entry which is preliminary data.</text>
</comment>
<name>A0ABV5AVF2_9BACL</name>
<gene>
    <name evidence="1" type="ORF">ACE41H_15570</name>
</gene>
<dbReference type="RefSeq" id="WP_375356340.1">
    <property type="nucleotide sequence ID" value="NZ_JBHHMI010000013.1"/>
</dbReference>
<accession>A0ABV5AVF2</accession>
<proteinExistence type="predicted"/>
<protein>
    <submittedName>
        <fullName evidence="1">Uncharacterized protein</fullName>
    </submittedName>
</protein>
<sequence>MSQRDRKNGGFFVTNKRNFTGGTLVVTQVPAFENEQILVGDAALIAGYARHLADSKVLGEVLVDFDTLKANINLDQFRPTR</sequence>
<dbReference type="Proteomes" id="UP001580346">
    <property type="component" value="Unassembled WGS sequence"/>
</dbReference>
<dbReference type="EMBL" id="JBHHMI010000013">
    <property type="protein sequence ID" value="MFB5268186.1"/>
    <property type="molecule type" value="Genomic_DNA"/>
</dbReference>